<accession>A0A812HKL5</accession>
<dbReference type="SUPFAM" id="SSF51735">
    <property type="entry name" value="NAD(P)-binding Rossmann-fold domains"/>
    <property type="match status" value="1"/>
</dbReference>
<evidence type="ECO:0000313" key="2">
    <source>
        <dbReference type="EMBL" id="CAE6953721.1"/>
    </source>
</evidence>
<dbReference type="Pfam" id="PF08212">
    <property type="entry name" value="Lipocalin_2"/>
    <property type="match status" value="1"/>
</dbReference>
<dbReference type="Gene3D" id="2.40.128.20">
    <property type="match status" value="1"/>
</dbReference>
<proteinExistence type="predicted"/>
<reference evidence="2" key="1">
    <citation type="submission" date="2021-02" db="EMBL/GenBank/DDBJ databases">
        <authorList>
            <person name="Dougan E. K."/>
            <person name="Rhodes N."/>
            <person name="Thang M."/>
            <person name="Chan C."/>
        </authorList>
    </citation>
    <scope>NUCLEOTIDE SEQUENCE</scope>
</reference>
<organism evidence="2 3">
    <name type="scientific">Symbiodinium natans</name>
    <dbReference type="NCBI Taxonomy" id="878477"/>
    <lineage>
        <taxon>Eukaryota</taxon>
        <taxon>Sar</taxon>
        <taxon>Alveolata</taxon>
        <taxon>Dinophyceae</taxon>
        <taxon>Suessiales</taxon>
        <taxon>Symbiodiniaceae</taxon>
        <taxon>Symbiodinium</taxon>
    </lineage>
</organism>
<protein>
    <submittedName>
        <fullName evidence="2">DHRS12 protein</fullName>
    </submittedName>
</protein>
<keyword evidence="3" id="KW-1185">Reference proteome</keyword>
<gene>
    <name evidence="2" type="primary">DHRS12</name>
    <name evidence="2" type="ORF">SNAT2548_LOCUS1672</name>
</gene>
<dbReference type="AlphaFoldDB" id="A0A812HKL5"/>
<dbReference type="Pfam" id="PF00106">
    <property type="entry name" value="adh_short"/>
    <property type="match status" value="1"/>
</dbReference>
<dbReference type="EMBL" id="CAJNDS010000094">
    <property type="protein sequence ID" value="CAE6953721.1"/>
    <property type="molecule type" value="Genomic_DNA"/>
</dbReference>
<dbReference type="OrthoDB" id="417891at2759"/>
<comment type="caution">
    <text evidence="2">The sequence shown here is derived from an EMBL/GenBank/DDBJ whole genome shotgun (WGS) entry which is preliminary data.</text>
</comment>
<dbReference type="Proteomes" id="UP000604046">
    <property type="component" value="Unassembled WGS sequence"/>
</dbReference>
<name>A0A812HKL5_9DINO</name>
<dbReference type="InterPro" id="IPR036291">
    <property type="entry name" value="NAD(P)-bd_dom_sf"/>
</dbReference>
<dbReference type="PANTHER" id="PTHR44656">
    <property type="entry name" value="DEHYDROGENASE/REDUCTASE SDR FAMILY MEMBER 12"/>
    <property type="match status" value="1"/>
</dbReference>
<feature type="domain" description="Lipocalin/cytosolic fatty-acid binding" evidence="1">
    <location>
        <begin position="368"/>
        <end position="506"/>
    </location>
</feature>
<dbReference type="SUPFAM" id="SSF50814">
    <property type="entry name" value="Lipocalins"/>
    <property type="match status" value="1"/>
</dbReference>
<sequence>MDLAFGSFAALAQPYLFGRQHFTADGFEAHVAASKSPDRMIRTFRPHLNGRVYLVTGSGTAVIRENIKFLLECGATVYAVCATQDIADELTSSFQSLDAKLEEGEAQLHILLADVASSSSVRDCWQRFESSLTHKRLDCLVCGEQRFRHQRTITQDVEETFAANLLWGTYFLGILALPLLQQSSGRIVVVSSWEMYGTALPELPKLTSDAKEEYVGLLAFSYVKRGQVLLCEHWATEFSEVKVVSCHAGWVEDKLATDIYGERSVLMEPMRDAWSGAEGIAWLCTTASRNLVSGAFYLDKAPQSKHLAGPFFSEGTATQNSSTDLHLFLVCLQEWSHGQRVAVMPRAAVKNGLPSLQDAAVTDGSRFQLNKFMGIWYVMWHVPNGFEEASSNIVRDYRLDASESVVMVRYISRQGDKRLIHEEHLAVMGPLRSEFQRQPQLGATSSVLPRYVVLYCSDNARVGMVGTTDRSKLWLLSREPALDVQSLQKLREHAKKFGFSPSKLLCVSHQWRQKWDG</sequence>
<evidence type="ECO:0000259" key="1">
    <source>
        <dbReference type="Pfam" id="PF08212"/>
    </source>
</evidence>
<dbReference type="InterPro" id="IPR002347">
    <property type="entry name" value="SDR_fam"/>
</dbReference>
<dbReference type="InterPro" id="IPR012674">
    <property type="entry name" value="Calycin"/>
</dbReference>
<evidence type="ECO:0000313" key="3">
    <source>
        <dbReference type="Proteomes" id="UP000604046"/>
    </source>
</evidence>
<dbReference type="PANTHER" id="PTHR44656:SF7">
    <property type="entry name" value="DEHYDROGENASE_REDUCTASE SDR FAMILY MEMBER 12"/>
    <property type="match status" value="1"/>
</dbReference>
<dbReference type="Gene3D" id="3.40.50.720">
    <property type="entry name" value="NAD(P)-binding Rossmann-like Domain"/>
    <property type="match status" value="1"/>
</dbReference>
<dbReference type="InterPro" id="IPR052992">
    <property type="entry name" value="SDR_member_12"/>
</dbReference>
<dbReference type="InterPro" id="IPR000566">
    <property type="entry name" value="Lipocln_cytosolic_FA-bd_dom"/>
</dbReference>